<accession>A0AA46H9D1</accession>
<dbReference type="Gene3D" id="3.10.310.10">
    <property type="entry name" value="Diaminopimelate Epimerase, Chain A, domain 1"/>
    <property type="match status" value="1"/>
</dbReference>
<name>A0AA46H9D1_9XANT</name>
<protein>
    <submittedName>
        <fullName evidence="1">PhzF family phenazine biosynthesis protein</fullName>
    </submittedName>
</protein>
<proteinExistence type="predicted"/>
<dbReference type="EMBL" id="UIHB01000001">
    <property type="protein sequence ID" value="SUZ27027.1"/>
    <property type="molecule type" value="Genomic_DNA"/>
</dbReference>
<gene>
    <name evidence="1" type="ORF">CPBF424_07890</name>
</gene>
<organism evidence="1 2">
    <name type="scientific">Xanthomonas euroxanthea</name>
    <dbReference type="NCBI Taxonomy" id="2259622"/>
    <lineage>
        <taxon>Bacteria</taxon>
        <taxon>Pseudomonadati</taxon>
        <taxon>Pseudomonadota</taxon>
        <taxon>Gammaproteobacteria</taxon>
        <taxon>Lysobacterales</taxon>
        <taxon>Lysobacteraceae</taxon>
        <taxon>Xanthomonas</taxon>
    </lineage>
</organism>
<evidence type="ECO:0000313" key="1">
    <source>
        <dbReference type="EMBL" id="SUZ27027.1"/>
    </source>
</evidence>
<evidence type="ECO:0000313" key="2">
    <source>
        <dbReference type="Proteomes" id="UP000254168"/>
    </source>
</evidence>
<dbReference type="Proteomes" id="UP000254168">
    <property type="component" value="Unassembled WGS sequence"/>
</dbReference>
<dbReference type="AlphaFoldDB" id="A0AA46H9D1"/>
<keyword evidence="2" id="KW-1185">Reference proteome</keyword>
<sequence length="81" mass="8684">MLLAAFVVARYFRPSDGGGEGPLTQSIDAAHAPRWAQRLVSTWLTALQGLARGGELQCRVAPRHVNVRGSAVQYLQGTIAP</sequence>
<reference evidence="1 2" key="1">
    <citation type="submission" date="2018-06" db="EMBL/GenBank/DDBJ databases">
        <authorList>
            <person name="Pothier F. J."/>
        </authorList>
    </citation>
    <scope>NUCLEOTIDE SEQUENCE [LARGE SCALE GENOMIC DNA]</scope>
    <source>
        <strain evidence="1 2">CPBF 424</strain>
    </source>
</reference>
<comment type="caution">
    <text evidence="1">The sequence shown here is derived from an EMBL/GenBank/DDBJ whole genome shotgun (WGS) entry which is preliminary data.</text>
</comment>
<dbReference type="SUPFAM" id="SSF54506">
    <property type="entry name" value="Diaminopimelate epimerase-like"/>
    <property type="match status" value="1"/>
</dbReference>